<dbReference type="Proteomes" id="UP000199263">
    <property type="component" value="Unassembled WGS sequence"/>
</dbReference>
<comment type="similarity">
    <text evidence="2">Belongs to the bacterial solute-binding protein 2 family.</text>
</comment>
<dbReference type="AlphaFoldDB" id="A0A1I1Q5F9"/>
<dbReference type="PANTHER" id="PTHR30036">
    <property type="entry name" value="D-XYLOSE-BINDING PERIPLASMIC PROTEIN"/>
    <property type="match status" value="1"/>
</dbReference>
<comment type="subcellular location">
    <subcellularLocation>
        <location evidence="1">Cell envelope</location>
    </subcellularLocation>
</comment>
<dbReference type="EMBL" id="FOMG01000023">
    <property type="protein sequence ID" value="SFD17255.1"/>
    <property type="molecule type" value="Genomic_DNA"/>
</dbReference>
<dbReference type="GO" id="GO:0030288">
    <property type="term" value="C:outer membrane-bounded periplasmic space"/>
    <property type="evidence" value="ECO:0007669"/>
    <property type="project" value="TreeGrafter"/>
</dbReference>
<evidence type="ECO:0000256" key="2">
    <source>
        <dbReference type="ARBA" id="ARBA00007639"/>
    </source>
</evidence>
<dbReference type="InterPro" id="IPR050555">
    <property type="entry name" value="Bact_Solute-Bind_Prot2"/>
</dbReference>
<dbReference type="InterPro" id="IPR028082">
    <property type="entry name" value="Peripla_BP_I"/>
</dbReference>
<name>A0A1I1Q5F9_9CLOT</name>
<dbReference type="GO" id="GO:0006355">
    <property type="term" value="P:regulation of DNA-templated transcription"/>
    <property type="evidence" value="ECO:0007669"/>
    <property type="project" value="InterPro"/>
</dbReference>
<evidence type="ECO:0000313" key="5">
    <source>
        <dbReference type="Proteomes" id="UP000199263"/>
    </source>
</evidence>
<dbReference type="CDD" id="cd01392">
    <property type="entry name" value="HTH_LacI"/>
    <property type="match status" value="1"/>
</dbReference>
<dbReference type="SUPFAM" id="SSF47413">
    <property type="entry name" value="lambda repressor-like DNA-binding domains"/>
    <property type="match status" value="1"/>
</dbReference>
<dbReference type="InterPro" id="IPR025997">
    <property type="entry name" value="SBP_2_dom"/>
</dbReference>
<dbReference type="SMART" id="SM00354">
    <property type="entry name" value="HTH_LACI"/>
    <property type="match status" value="1"/>
</dbReference>
<dbReference type="Gene3D" id="3.40.50.2300">
    <property type="match status" value="2"/>
</dbReference>
<protein>
    <submittedName>
        <fullName evidence="4">LacI family transcriptional regulator</fullName>
    </submittedName>
</protein>
<dbReference type="PANTHER" id="PTHR30036:SF7">
    <property type="entry name" value="ABC TRANSPORTER PERIPLASMIC-BINDING PROTEIN YPHF"/>
    <property type="match status" value="1"/>
</dbReference>
<evidence type="ECO:0000256" key="1">
    <source>
        <dbReference type="ARBA" id="ARBA00004196"/>
    </source>
</evidence>
<dbReference type="InterPro" id="IPR010982">
    <property type="entry name" value="Lambda_DNA-bd_dom_sf"/>
</dbReference>
<dbReference type="STRING" id="119641.SAMN05421842_12336"/>
<dbReference type="Gene3D" id="1.10.260.40">
    <property type="entry name" value="lambda repressor-like DNA-binding domains"/>
    <property type="match status" value="1"/>
</dbReference>
<keyword evidence="5" id="KW-1185">Reference proteome</keyword>
<sequence>MIKKVTIKNLAEAANVSIGTVDRALNDRIGISKKTKAKILDKAKELGYEVNRVAQSLSRRPLRIGCILPGNSNYFYPQVEAGIIEAKNFLIDYNVSISCKKTENLNFQQEIQYINEFIEEGIDGLAICPGHRTKMNSVINKVVDSGIPVVTFSSDAPESKRTTCVGTDSFNNGQIVGDLMTNFIDHKGKIAIITGCSSMTDQQEKVKGFMEVINSYPNSIELIGVYETLEDPKIIYDKVKKIVENTPNLKGIFFTAANSIYGCKALIDLGMQYKVKVITPDLCAEQIPYIENGIIRAIIHQHPYSQGYKAIKILYDILTTNKSYGPNDYIKPDIILKHNLKYFIK</sequence>
<evidence type="ECO:0000259" key="3">
    <source>
        <dbReference type="PROSITE" id="PS50932"/>
    </source>
</evidence>
<dbReference type="PROSITE" id="PS50932">
    <property type="entry name" value="HTH_LACI_2"/>
    <property type="match status" value="1"/>
</dbReference>
<organism evidence="4 5">
    <name type="scientific">Clostridium uliginosum</name>
    <dbReference type="NCBI Taxonomy" id="119641"/>
    <lineage>
        <taxon>Bacteria</taxon>
        <taxon>Bacillati</taxon>
        <taxon>Bacillota</taxon>
        <taxon>Clostridia</taxon>
        <taxon>Eubacteriales</taxon>
        <taxon>Clostridiaceae</taxon>
        <taxon>Clostridium</taxon>
    </lineage>
</organism>
<gene>
    <name evidence="4" type="ORF">SAMN05421842_12336</name>
</gene>
<accession>A0A1I1Q5F9</accession>
<dbReference type="GO" id="GO:0030246">
    <property type="term" value="F:carbohydrate binding"/>
    <property type="evidence" value="ECO:0007669"/>
    <property type="project" value="TreeGrafter"/>
</dbReference>
<dbReference type="SUPFAM" id="SSF53822">
    <property type="entry name" value="Periplasmic binding protein-like I"/>
    <property type="match status" value="1"/>
</dbReference>
<dbReference type="Pfam" id="PF13407">
    <property type="entry name" value="Peripla_BP_4"/>
    <property type="match status" value="1"/>
</dbReference>
<dbReference type="OrthoDB" id="569491at2"/>
<dbReference type="GO" id="GO:0003677">
    <property type="term" value="F:DNA binding"/>
    <property type="evidence" value="ECO:0007669"/>
    <property type="project" value="InterPro"/>
</dbReference>
<dbReference type="InterPro" id="IPR000843">
    <property type="entry name" value="HTH_LacI"/>
</dbReference>
<dbReference type="RefSeq" id="WP_090092893.1">
    <property type="nucleotide sequence ID" value="NZ_FOMG01000023.1"/>
</dbReference>
<evidence type="ECO:0000313" key="4">
    <source>
        <dbReference type="EMBL" id="SFD17255.1"/>
    </source>
</evidence>
<proteinExistence type="inferred from homology"/>
<reference evidence="4 5" key="1">
    <citation type="submission" date="2016-10" db="EMBL/GenBank/DDBJ databases">
        <authorList>
            <person name="de Groot N.N."/>
        </authorList>
    </citation>
    <scope>NUCLEOTIDE SEQUENCE [LARGE SCALE GENOMIC DNA]</scope>
    <source>
        <strain evidence="4 5">DSM 12992</strain>
    </source>
</reference>
<dbReference type="CDD" id="cd06307">
    <property type="entry name" value="PBP1_sugar_binding"/>
    <property type="match status" value="1"/>
</dbReference>
<feature type="domain" description="HTH lacI-type" evidence="3">
    <location>
        <begin position="5"/>
        <end position="59"/>
    </location>
</feature>
<dbReference type="Pfam" id="PF00356">
    <property type="entry name" value="LacI"/>
    <property type="match status" value="1"/>
</dbReference>